<dbReference type="InterPro" id="IPR040921">
    <property type="entry name" value="Peptidase_S66C"/>
</dbReference>
<dbReference type="CDD" id="cd07062">
    <property type="entry name" value="Peptidase_S66_mccF_like"/>
    <property type="match status" value="1"/>
</dbReference>
<keyword evidence="2" id="KW-0378">Hydrolase</keyword>
<protein>
    <submittedName>
        <fullName evidence="3">Peptidase S66</fullName>
    </submittedName>
</protein>
<dbReference type="EMBL" id="MJIH01000001">
    <property type="protein sequence ID" value="OLR65503.1"/>
    <property type="molecule type" value="Genomic_DNA"/>
</dbReference>
<dbReference type="PIRSF" id="PIRSF028757">
    <property type="entry name" value="LD-carboxypeptidase"/>
    <property type="match status" value="1"/>
</dbReference>
<dbReference type="GO" id="GO:0004180">
    <property type="term" value="F:carboxypeptidase activity"/>
    <property type="evidence" value="ECO:0007669"/>
    <property type="project" value="UniProtKB-KW"/>
</dbReference>
<dbReference type="STRING" id="1465756.BIV18_08230"/>
<dbReference type="SUPFAM" id="SSF141986">
    <property type="entry name" value="LD-carboxypeptidase A C-terminal domain-like"/>
    <property type="match status" value="1"/>
</dbReference>
<dbReference type="InterPro" id="IPR029062">
    <property type="entry name" value="Class_I_gatase-like"/>
</dbReference>
<organism evidence="3 4">
    <name type="scientific">Peptoniphilus porci</name>
    <dbReference type="NCBI Taxonomy" id="2652280"/>
    <lineage>
        <taxon>Bacteria</taxon>
        <taxon>Bacillati</taxon>
        <taxon>Bacillota</taxon>
        <taxon>Tissierellia</taxon>
        <taxon>Tissierellales</taxon>
        <taxon>Peptoniphilaceae</taxon>
        <taxon>Peptoniphilus</taxon>
    </lineage>
</organism>
<dbReference type="Proteomes" id="UP000187166">
    <property type="component" value="Unassembled WGS sequence"/>
</dbReference>
<accession>A0A1U7M1I9</accession>
<comment type="similarity">
    <text evidence="1">Belongs to the peptidase S66 family.</text>
</comment>
<dbReference type="RefSeq" id="WP_013669676.1">
    <property type="nucleotide sequence ID" value="NZ_JABDSR010000012.1"/>
</dbReference>
<comment type="caution">
    <text evidence="3">The sequence shown here is derived from an EMBL/GenBank/DDBJ whole genome shotgun (WGS) entry which is preliminary data.</text>
</comment>
<dbReference type="AlphaFoldDB" id="A0A1U7M1I9"/>
<dbReference type="Gene3D" id="3.50.30.60">
    <property type="entry name" value="LD-carboxypeptidase A C-terminal domain-like"/>
    <property type="match status" value="1"/>
</dbReference>
<sequence length="311" mass="35194">MIANKLKIGDEIRVIAPSRSLSVVRQDTFDKALTLLTEKGFKITFSRNSREIDEVNSSSIESRVEDLHEAFLDKNVKAILTCIGGFNVNQILEYIDYSLIEANPKIICGFSDITALLNAIYSKTGLVTYHGPHFSSFGFEKETDYTYSYFERCLMNSDKYNIRPSKDAKEYYLIQEGSCEGELIGGNLCTLNLLQGTKFMPNLKNKILFLEDDNIMGNYFAAEFERNLQSLIQILKFNGVKGILFGRFDDSCKIDINVIQRIVSTKKQLKNIPIVFNVDFGHVFPFATFPIGGLVRVNATETSILLEVVKH</sequence>
<dbReference type="InterPro" id="IPR027461">
    <property type="entry name" value="Carboxypeptidase_A_C_sf"/>
</dbReference>
<evidence type="ECO:0000256" key="1">
    <source>
        <dbReference type="ARBA" id="ARBA00010233"/>
    </source>
</evidence>
<keyword evidence="4" id="KW-1185">Reference proteome</keyword>
<dbReference type="PANTHER" id="PTHR30237">
    <property type="entry name" value="MURAMOYLTETRAPEPTIDE CARBOXYPEPTIDASE"/>
    <property type="match status" value="1"/>
</dbReference>
<accession>A0A848R909</accession>
<name>A0A1U7M1I9_9FIRM</name>
<evidence type="ECO:0000313" key="4">
    <source>
        <dbReference type="Proteomes" id="UP000187166"/>
    </source>
</evidence>
<dbReference type="SUPFAM" id="SSF52317">
    <property type="entry name" value="Class I glutamine amidotransferase-like"/>
    <property type="match status" value="1"/>
</dbReference>
<dbReference type="InterPro" id="IPR040449">
    <property type="entry name" value="Peptidase_S66_N"/>
</dbReference>
<dbReference type="Gene3D" id="3.40.50.10740">
    <property type="entry name" value="Class I glutamine amidotransferase-like"/>
    <property type="match status" value="1"/>
</dbReference>
<dbReference type="Pfam" id="PF17676">
    <property type="entry name" value="Peptidase_S66C"/>
    <property type="match status" value="1"/>
</dbReference>
<evidence type="ECO:0000256" key="2">
    <source>
        <dbReference type="ARBA" id="ARBA00022801"/>
    </source>
</evidence>
<dbReference type="Pfam" id="PF02016">
    <property type="entry name" value="Peptidase_S66"/>
    <property type="match status" value="1"/>
</dbReference>
<dbReference type="InterPro" id="IPR003507">
    <property type="entry name" value="S66_fam"/>
</dbReference>
<dbReference type="PANTHER" id="PTHR30237:SF6">
    <property type="entry name" value="CARBOXYPEPTIDASE YOCD-RELATED"/>
    <property type="match status" value="1"/>
</dbReference>
<dbReference type="InterPro" id="IPR027478">
    <property type="entry name" value="LdcA_N"/>
</dbReference>
<reference evidence="3 4" key="1">
    <citation type="journal article" date="2016" name="Appl. Environ. Microbiol.">
        <title>Function and Phylogeny of Bacterial Butyryl Coenzyme A:Acetate Transferases and Their Diversity in the Proximal Colon of Swine.</title>
        <authorList>
            <person name="Trachsel J."/>
            <person name="Bayles D.O."/>
            <person name="Looft T."/>
            <person name="Levine U.Y."/>
            <person name="Allen H.K."/>
        </authorList>
    </citation>
    <scope>NUCLEOTIDE SEQUENCE [LARGE SCALE GENOMIC DNA]</scope>
    <source>
        <strain evidence="3 4">35-6-1</strain>
    </source>
</reference>
<evidence type="ECO:0000313" key="3">
    <source>
        <dbReference type="EMBL" id="OLR65503.1"/>
    </source>
</evidence>
<proteinExistence type="inferred from homology"/>
<gene>
    <name evidence="3" type="ORF">BIV18_08230</name>
</gene>